<gene>
    <name evidence="5" type="ORF">I215_02863</name>
</gene>
<comment type="caution">
    <text evidence="5">The sequence shown here is derived from an EMBL/GenBank/DDBJ whole genome shotgun (WGS) entry which is preliminary data.</text>
</comment>
<evidence type="ECO:0000256" key="1">
    <source>
        <dbReference type="ARBA" id="ARBA00023015"/>
    </source>
</evidence>
<dbReference type="RefSeq" id="WP_008990448.1">
    <property type="nucleotide sequence ID" value="NZ_AMSG01000002.1"/>
</dbReference>
<dbReference type="EMBL" id="AMSG01000002">
    <property type="protein sequence ID" value="EKF56429.1"/>
    <property type="molecule type" value="Genomic_DNA"/>
</dbReference>
<dbReference type="PROSITE" id="PS01124">
    <property type="entry name" value="HTH_ARAC_FAMILY_2"/>
    <property type="match status" value="1"/>
</dbReference>
<keyword evidence="3" id="KW-0804">Transcription</keyword>
<protein>
    <submittedName>
        <fullName evidence="5">AraC family transcriptional regulator</fullName>
    </submittedName>
</protein>
<evidence type="ECO:0000256" key="3">
    <source>
        <dbReference type="ARBA" id="ARBA00023163"/>
    </source>
</evidence>
<dbReference type="InterPro" id="IPR053142">
    <property type="entry name" value="PchR_regulatory_protein"/>
</dbReference>
<dbReference type="SMART" id="SM00342">
    <property type="entry name" value="HTH_ARAC"/>
    <property type="match status" value="1"/>
</dbReference>
<reference evidence="5 6" key="1">
    <citation type="journal article" date="2012" name="J. Bacteriol.">
        <title>Genome Sequence of Galbibacter marinum Type Strain ck-I2-15.</title>
        <authorList>
            <person name="Lai Q."/>
            <person name="Li C."/>
            <person name="Shao Z."/>
        </authorList>
    </citation>
    <scope>NUCLEOTIDE SEQUENCE [LARGE SCALE GENOMIC DNA]</scope>
    <source>
        <strain evidence="6">ck-I2-15</strain>
    </source>
</reference>
<dbReference type="PANTHER" id="PTHR47893:SF1">
    <property type="entry name" value="REGULATORY PROTEIN PCHR"/>
    <property type="match status" value="1"/>
</dbReference>
<evidence type="ECO:0000313" key="6">
    <source>
        <dbReference type="Proteomes" id="UP000007364"/>
    </source>
</evidence>
<dbReference type="PRINTS" id="PR00032">
    <property type="entry name" value="HTHARAC"/>
</dbReference>
<keyword evidence="6" id="KW-1185">Reference proteome</keyword>
<name>K2PYB3_9FLAO</name>
<dbReference type="Proteomes" id="UP000007364">
    <property type="component" value="Unassembled WGS sequence"/>
</dbReference>
<dbReference type="Gene3D" id="1.10.10.60">
    <property type="entry name" value="Homeodomain-like"/>
    <property type="match status" value="1"/>
</dbReference>
<sequence length="342" mass="39850">MKTLTLKDDDLNGIFGYLQKHISGELTTEQGEFQLKTLSTKFKGTIKGKCYSNAISFIKCSLNTLEEFEFKIKSEHCPSFLYFIFCNRGTLMHRDINDGEFNTIDQHQTAVVKPSKKGFEFLIPKKSRTELIILKIHPRLYLKKEKFNYSLNQKLLNIYQEFDARDGYTHYGNYNLKICDYFNEIDNIHERGSIKDIMLEGRIKLLLAVLIKQYKDDIKNRQKIKGLTSQELKRITAVAEHIKGNPSASYSIKKLTKTFAISPSKLQKGFKILYNRTVADYIKNIRVEVAENMIKNRNCTISEIVYDIGFSSRSYFSKIFKEKYNCSPKHYQEKLKLTNLAL</sequence>
<dbReference type="OrthoDB" id="2666928at2"/>
<feature type="domain" description="HTH araC/xylS-type" evidence="4">
    <location>
        <begin position="236"/>
        <end position="334"/>
    </location>
</feature>
<dbReference type="GO" id="GO:0003700">
    <property type="term" value="F:DNA-binding transcription factor activity"/>
    <property type="evidence" value="ECO:0007669"/>
    <property type="project" value="InterPro"/>
</dbReference>
<dbReference type="AlphaFoldDB" id="K2PYB3"/>
<dbReference type="STRING" id="555500.I215_02863"/>
<dbReference type="InterPro" id="IPR009057">
    <property type="entry name" value="Homeodomain-like_sf"/>
</dbReference>
<dbReference type="SUPFAM" id="SSF46689">
    <property type="entry name" value="Homeodomain-like"/>
    <property type="match status" value="1"/>
</dbReference>
<keyword evidence="2" id="KW-0238">DNA-binding</keyword>
<evidence type="ECO:0000313" key="5">
    <source>
        <dbReference type="EMBL" id="EKF56429.1"/>
    </source>
</evidence>
<accession>K2PYB3</accession>
<dbReference type="GO" id="GO:0043565">
    <property type="term" value="F:sequence-specific DNA binding"/>
    <property type="evidence" value="ECO:0007669"/>
    <property type="project" value="InterPro"/>
</dbReference>
<evidence type="ECO:0000259" key="4">
    <source>
        <dbReference type="PROSITE" id="PS01124"/>
    </source>
</evidence>
<dbReference type="Pfam" id="PF12833">
    <property type="entry name" value="HTH_18"/>
    <property type="match status" value="1"/>
</dbReference>
<dbReference type="eggNOG" id="COG2207">
    <property type="taxonomic scope" value="Bacteria"/>
</dbReference>
<evidence type="ECO:0000256" key="2">
    <source>
        <dbReference type="ARBA" id="ARBA00023125"/>
    </source>
</evidence>
<organism evidence="5 6">
    <name type="scientific">Galbibacter marinus</name>
    <dbReference type="NCBI Taxonomy" id="555500"/>
    <lineage>
        <taxon>Bacteria</taxon>
        <taxon>Pseudomonadati</taxon>
        <taxon>Bacteroidota</taxon>
        <taxon>Flavobacteriia</taxon>
        <taxon>Flavobacteriales</taxon>
        <taxon>Flavobacteriaceae</taxon>
        <taxon>Galbibacter</taxon>
    </lineage>
</organism>
<dbReference type="InterPro" id="IPR018060">
    <property type="entry name" value="HTH_AraC"/>
</dbReference>
<dbReference type="InterPro" id="IPR020449">
    <property type="entry name" value="Tscrpt_reg_AraC-type_HTH"/>
</dbReference>
<proteinExistence type="predicted"/>
<keyword evidence="1" id="KW-0805">Transcription regulation</keyword>
<dbReference type="PANTHER" id="PTHR47893">
    <property type="entry name" value="REGULATORY PROTEIN PCHR"/>
    <property type="match status" value="1"/>
</dbReference>